<evidence type="ECO:0000256" key="2">
    <source>
        <dbReference type="ARBA" id="ARBA00023015"/>
    </source>
</evidence>
<feature type="region of interest" description="Disordered" evidence="6">
    <location>
        <begin position="137"/>
        <end position="159"/>
    </location>
</feature>
<dbReference type="PROSITE" id="PS50888">
    <property type="entry name" value="BHLH"/>
    <property type="match status" value="1"/>
</dbReference>
<dbReference type="SUPFAM" id="SSF47459">
    <property type="entry name" value="HLH, helix-loop-helix DNA-binding domain"/>
    <property type="match status" value="1"/>
</dbReference>
<gene>
    <name evidence="8" type="ORF">NC653_003192</name>
</gene>
<dbReference type="GO" id="GO:0005634">
    <property type="term" value="C:nucleus"/>
    <property type="evidence" value="ECO:0007669"/>
    <property type="project" value="UniProtKB-SubCell"/>
</dbReference>
<dbReference type="AlphaFoldDB" id="A0AAD6RSP0"/>
<dbReference type="InterPro" id="IPR045239">
    <property type="entry name" value="bHLH95_bHLH"/>
</dbReference>
<name>A0AAD6RSP0_9ROSI</name>
<evidence type="ECO:0000256" key="5">
    <source>
        <dbReference type="ARBA" id="ARBA00023242"/>
    </source>
</evidence>
<evidence type="ECO:0000256" key="1">
    <source>
        <dbReference type="ARBA" id="ARBA00004123"/>
    </source>
</evidence>
<evidence type="ECO:0000256" key="4">
    <source>
        <dbReference type="ARBA" id="ARBA00023163"/>
    </source>
</evidence>
<dbReference type="Proteomes" id="UP001164929">
    <property type="component" value="Chromosome 1"/>
</dbReference>
<dbReference type="PANTHER" id="PTHR16223">
    <property type="entry name" value="TRANSCRIPTION FACTOR BHLH83-RELATED"/>
    <property type="match status" value="1"/>
</dbReference>
<protein>
    <submittedName>
        <fullName evidence="8">Transcription factor bHLH113-like isoform X2</fullName>
    </submittedName>
</protein>
<dbReference type="InterPro" id="IPR045843">
    <property type="entry name" value="IND-like"/>
</dbReference>
<dbReference type="CDD" id="cd11393">
    <property type="entry name" value="bHLH_AtbHLH_like"/>
    <property type="match status" value="1"/>
</dbReference>
<comment type="subcellular location">
    <subcellularLocation>
        <location evidence="1">Nucleus</location>
    </subcellularLocation>
</comment>
<dbReference type="GO" id="GO:0000981">
    <property type="term" value="F:DNA-binding transcription factor activity, RNA polymerase II-specific"/>
    <property type="evidence" value="ECO:0007669"/>
    <property type="project" value="TreeGrafter"/>
</dbReference>
<proteinExistence type="predicted"/>
<keyword evidence="2" id="KW-0805">Transcription regulation</keyword>
<evidence type="ECO:0000259" key="7">
    <source>
        <dbReference type="PROSITE" id="PS50888"/>
    </source>
</evidence>
<feature type="compositionally biased region" description="Basic residues" evidence="6">
    <location>
        <begin position="257"/>
        <end position="266"/>
    </location>
</feature>
<dbReference type="EMBL" id="JAQIZT010000001">
    <property type="protein sequence ID" value="KAJ7013437.1"/>
    <property type="molecule type" value="Genomic_DNA"/>
</dbReference>
<dbReference type="Gene3D" id="4.10.280.10">
    <property type="entry name" value="Helix-loop-helix DNA-binding domain"/>
    <property type="match status" value="1"/>
</dbReference>
<evidence type="ECO:0000313" key="9">
    <source>
        <dbReference type="Proteomes" id="UP001164929"/>
    </source>
</evidence>
<accession>A0AAD6RSP0</accession>
<feature type="domain" description="BHLH" evidence="7">
    <location>
        <begin position="148"/>
        <end position="197"/>
    </location>
</feature>
<dbReference type="SMART" id="SM00353">
    <property type="entry name" value="HLH"/>
    <property type="match status" value="1"/>
</dbReference>
<keyword evidence="4" id="KW-0804">Transcription</keyword>
<sequence>MAGRESFFEGNHLVPEGNPPSFSELLFSNDDDDFAGVDVAHAFHFSSVEKSPTMLCFGGYNYRNESEIVMFSEETKTTPLPQISGVTCSDSSSASSCNNNCNSVNVISTISKSNRKRNGSSQEVPMKCTNTVAKTPLLSQRNSKRTETKNPGSTANAKVKREKLGDRIAALQELVSPFGKTDTASVLHEAMGYIRFLQDQVKVLCTPYLQNLPHVGPPCVGPTFSWLEYTGRRRKGRRGIDKESEEQRVVSGLRGLHSTRRKQQWS</sequence>
<evidence type="ECO:0000313" key="8">
    <source>
        <dbReference type="EMBL" id="KAJ7013437.1"/>
    </source>
</evidence>
<keyword evidence="3" id="KW-0238">DNA-binding</keyword>
<dbReference type="GO" id="GO:0000978">
    <property type="term" value="F:RNA polymerase II cis-regulatory region sequence-specific DNA binding"/>
    <property type="evidence" value="ECO:0007669"/>
    <property type="project" value="TreeGrafter"/>
</dbReference>
<comment type="caution">
    <text evidence="8">The sequence shown here is derived from an EMBL/GenBank/DDBJ whole genome shotgun (WGS) entry which is preliminary data.</text>
</comment>
<keyword evidence="9" id="KW-1185">Reference proteome</keyword>
<organism evidence="8 9">
    <name type="scientific">Populus alba x Populus x berolinensis</name>
    <dbReference type="NCBI Taxonomy" id="444605"/>
    <lineage>
        <taxon>Eukaryota</taxon>
        <taxon>Viridiplantae</taxon>
        <taxon>Streptophyta</taxon>
        <taxon>Embryophyta</taxon>
        <taxon>Tracheophyta</taxon>
        <taxon>Spermatophyta</taxon>
        <taxon>Magnoliopsida</taxon>
        <taxon>eudicotyledons</taxon>
        <taxon>Gunneridae</taxon>
        <taxon>Pentapetalae</taxon>
        <taxon>rosids</taxon>
        <taxon>fabids</taxon>
        <taxon>Malpighiales</taxon>
        <taxon>Salicaceae</taxon>
        <taxon>Saliceae</taxon>
        <taxon>Populus</taxon>
    </lineage>
</organism>
<evidence type="ECO:0000256" key="6">
    <source>
        <dbReference type="SAM" id="MobiDB-lite"/>
    </source>
</evidence>
<feature type="region of interest" description="Disordered" evidence="6">
    <location>
        <begin position="235"/>
        <end position="266"/>
    </location>
</feature>
<dbReference type="InterPro" id="IPR036638">
    <property type="entry name" value="HLH_DNA-bd_sf"/>
</dbReference>
<dbReference type="InterPro" id="IPR011598">
    <property type="entry name" value="bHLH_dom"/>
</dbReference>
<dbReference type="GO" id="GO:0046983">
    <property type="term" value="F:protein dimerization activity"/>
    <property type="evidence" value="ECO:0007669"/>
    <property type="project" value="InterPro"/>
</dbReference>
<keyword evidence="5" id="KW-0539">Nucleus</keyword>
<feature type="compositionally biased region" description="Basic and acidic residues" evidence="6">
    <location>
        <begin position="238"/>
        <end position="248"/>
    </location>
</feature>
<evidence type="ECO:0000256" key="3">
    <source>
        <dbReference type="ARBA" id="ARBA00023125"/>
    </source>
</evidence>
<dbReference type="PANTHER" id="PTHR16223:SF171">
    <property type="entry name" value="BASIC HELIX-LOOP-HELIX (BHLH) DNA-BINDING SUPERFAMILY PROTEIN"/>
    <property type="match status" value="1"/>
</dbReference>
<reference evidence="8 9" key="1">
    <citation type="journal article" date="2023" name="Mol. Ecol. Resour.">
        <title>Chromosome-level genome assembly of a triploid poplar Populus alba 'Berolinensis'.</title>
        <authorList>
            <person name="Chen S."/>
            <person name="Yu Y."/>
            <person name="Wang X."/>
            <person name="Wang S."/>
            <person name="Zhang T."/>
            <person name="Zhou Y."/>
            <person name="He R."/>
            <person name="Meng N."/>
            <person name="Wang Y."/>
            <person name="Liu W."/>
            <person name="Liu Z."/>
            <person name="Liu J."/>
            <person name="Guo Q."/>
            <person name="Huang H."/>
            <person name="Sederoff R.R."/>
            <person name="Wang G."/>
            <person name="Qu G."/>
            <person name="Chen S."/>
        </authorList>
    </citation>
    <scope>NUCLEOTIDE SEQUENCE [LARGE SCALE GENOMIC DNA]</scope>
    <source>
        <strain evidence="8">SC-2020</strain>
    </source>
</reference>